<feature type="transmembrane region" description="Helical" evidence="1">
    <location>
        <begin position="57"/>
        <end position="79"/>
    </location>
</feature>
<keyword evidence="1" id="KW-0812">Transmembrane</keyword>
<reference evidence="2 3" key="1">
    <citation type="submission" date="2019-12" db="EMBL/GenBank/DDBJ databases">
        <authorList>
            <person name="Alioto T."/>
            <person name="Alioto T."/>
            <person name="Gomez Garrido J."/>
        </authorList>
    </citation>
    <scope>NUCLEOTIDE SEQUENCE [LARGE SCALE GENOMIC DNA]</scope>
</reference>
<sequence length="81" mass="8482">MTGDSGAGGLLDLVRWLVLTYLVMFVDLWNGGGFHVGGGVGGGCDGVVARVSVRDQVLWWIGIGIGIGRLTSVTNYLVLCD</sequence>
<accession>A0A8S0UE19</accession>
<dbReference type="Proteomes" id="UP000594638">
    <property type="component" value="Unassembled WGS sequence"/>
</dbReference>
<organism evidence="2 3">
    <name type="scientific">Olea europaea subsp. europaea</name>
    <dbReference type="NCBI Taxonomy" id="158383"/>
    <lineage>
        <taxon>Eukaryota</taxon>
        <taxon>Viridiplantae</taxon>
        <taxon>Streptophyta</taxon>
        <taxon>Embryophyta</taxon>
        <taxon>Tracheophyta</taxon>
        <taxon>Spermatophyta</taxon>
        <taxon>Magnoliopsida</taxon>
        <taxon>eudicotyledons</taxon>
        <taxon>Gunneridae</taxon>
        <taxon>Pentapetalae</taxon>
        <taxon>asterids</taxon>
        <taxon>lamiids</taxon>
        <taxon>Lamiales</taxon>
        <taxon>Oleaceae</taxon>
        <taxon>Oleeae</taxon>
        <taxon>Olea</taxon>
    </lineage>
</organism>
<dbReference type="EMBL" id="CACTIH010007537">
    <property type="protein sequence ID" value="CAA3015246.1"/>
    <property type="molecule type" value="Genomic_DNA"/>
</dbReference>
<gene>
    <name evidence="2" type="ORF">OLEA9_A101523</name>
</gene>
<keyword evidence="3" id="KW-1185">Reference proteome</keyword>
<keyword evidence="1" id="KW-0472">Membrane</keyword>
<protein>
    <submittedName>
        <fullName evidence="2">Uncharacterized protein</fullName>
    </submittedName>
</protein>
<dbReference type="Gramene" id="OE9A101523T1">
    <property type="protein sequence ID" value="OE9A101523C1"/>
    <property type="gene ID" value="OE9A101523"/>
</dbReference>
<evidence type="ECO:0000313" key="3">
    <source>
        <dbReference type="Proteomes" id="UP000594638"/>
    </source>
</evidence>
<proteinExistence type="predicted"/>
<comment type="caution">
    <text evidence="2">The sequence shown here is derived from an EMBL/GenBank/DDBJ whole genome shotgun (WGS) entry which is preliminary data.</text>
</comment>
<evidence type="ECO:0000313" key="2">
    <source>
        <dbReference type="EMBL" id="CAA3015246.1"/>
    </source>
</evidence>
<evidence type="ECO:0000256" key="1">
    <source>
        <dbReference type="SAM" id="Phobius"/>
    </source>
</evidence>
<name>A0A8S0UE19_OLEEU</name>
<keyword evidence="1" id="KW-1133">Transmembrane helix</keyword>
<dbReference type="AlphaFoldDB" id="A0A8S0UE19"/>